<evidence type="ECO:0008006" key="5">
    <source>
        <dbReference type="Google" id="ProtNLM"/>
    </source>
</evidence>
<evidence type="ECO:0000256" key="1">
    <source>
        <dbReference type="SAM" id="MobiDB-lite"/>
    </source>
</evidence>
<protein>
    <recommendedName>
        <fullName evidence="5">Cuticular protein</fullName>
    </recommendedName>
</protein>
<feature type="compositionally biased region" description="Polar residues" evidence="1">
    <location>
        <begin position="261"/>
        <end position="279"/>
    </location>
</feature>
<name>A0A194PH45_PAPXU</name>
<proteinExistence type="predicted"/>
<evidence type="ECO:0000313" key="3">
    <source>
        <dbReference type="EMBL" id="KPI92622.1"/>
    </source>
</evidence>
<gene>
    <name evidence="3" type="ORF">RR46_13843</name>
</gene>
<feature type="compositionally biased region" description="Polar residues" evidence="1">
    <location>
        <begin position="294"/>
        <end position="304"/>
    </location>
</feature>
<dbReference type="AlphaFoldDB" id="A0A194PH45"/>
<dbReference type="EMBL" id="KQ459604">
    <property type="protein sequence ID" value="KPI92622.1"/>
    <property type="molecule type" value="Genomic_DNA"/>
</dbReference>
<feature type="compositionally biased region" description="Polar residues" evidence="1">
    <location>
        <begin position="242"/>
        <end position="253"/>
    </location>
</feature>
<accession>A0A194PH45</accession>
<keyword evidence="2" id="KW-0732">Signal</keyword>
<reference evidence="3 4" key="1">
    <citation type="journal article" date="2015" name="Nat. Commun.">
        <title>Outbred genome sequencing and CRISPR/Cas9 gene editing in butterflies.</title>
        <authorList>
            <person name="Li X."/>
            <person name="Fan D."/>
            <person name="Zhang W."/>
            <person name="Liu G."/>
            <person name="Zhang L."/>
            <person name="Zhao L."/>
            <person name="Fang X."/>
            <person name="Chen L."/>
            <person name="Dong Y."/>
            <person name="Chen Y."/>
            <person name="Ding Y."/>
            <person name="Zhao R."/>
            <person name="Feng M."/>
            <person name="Zhu Y."/>
            <person name="Feng Y."/>
            <person name="Jiang X."/>
            <person name="Zhu D."/>
            <person name="Xiang H."/>
            <person name="Feng X."/>
            <person name="Li S."/>
            <person name="Wang J."/>
            <person name="Zhang G."/>
            <person name="Kronforst M.R."/>
            <person name="Wang W."/>
        </authorList>
    </citation>
    <scope>NUCLEOTIDE SEQUENCE [LARGE SCALE GENOMIC DNA]</scope>
    <source>
        <strain evidence="3">Ya'a_city_454_Px</strain>
        <tissue evidence="3">Whole body</tissue>
    </source>
</reference>
<feature type="compositionally biased region" description="Polar residues" evidence="1">
    <location>
        <begin position="75"/>
        <end position="110"/>
    </location>
</feature>
<feature type="compositionally biased region" description="Low complexity" evidence="1">
    <location>
        <begin position="60"/>
        <end position="74"/>
    </location>
</feature>
<evidence type="ECO:0000313" key="4">
    <source>
        <dbReference type="Proteomes" id="UP000053268"/>
    </source>
</evidence>
<feature type="region of interest" description="Disordered" evidence="1">
    <location>
        <begin position="54"/>
        <end position="110"/>
    </location>
</feature>
<dbReference type="Proteomes" id="UP000053268">
    <property type="component" value="Unassembled WGS sequence"/>
</dbReference>
<feature type="region of interest" description="Disordered" evidence="1">
    <location>
        <begin position="242"/>
        <end position="304"/>
    </location>
</feature>
<evidence type="ECO:0000256" key="2">
    <source>
        <dbReference type="SAM" id="SignalP"/>
    </source>
</evidence>
<sequence>MDLKQLLIVVAFATLVCSIETDDIEHKKRGAGKSTGVNTIPTGIQKPDYTYTIYTQNPNTQSSHSTSSQSYQTQIPNSFYPNQANSQYYSSVSSNEGTHSNPPQTNAQHQGSAQFVPLNFIPNPGYQAKYQIVPAKSANGIQLALVQSSSGYSPQNLHVSQPAVYPQPTNQVNSHNNQLVNSVFPHGHFNFPNYQPLIGSPYLSQTPTILVPQINHPFYNNLLYSSPGQNIYYPTNVQPKYSYTQNSPSSNTNDYEKLQGPVSQSNSKESNDISAQNSEVIHGDSISGYKNGYTGRSQTYTKLT</sequence>
<keyword evidence="4" id="KW-1185">Reference proteome</keyword>
<feature type="chain" id="PRO_5008263281" description="Cuticular protein" evidence="2">
    <location>
        <begin position="19"/>
        <end position="304"/>
    </location>
</feature>
<feature type="signal peptide" evidence="2">
    <location>
        <begin position="1"/>
        <end position="18"/>
    </location>
</feature>
<organism evidence="3 4">
    <name type="scientific">Papilio xuthus</name>
    <name type="common">Asian swallowtail butterfly</name>
    <dbReference type="NCBI Taxonomy" id="66420"/>
    <lineage>
        <taxon>Eukaryota</taxon>
        <taxon>Metazoa</taxon>
        <taxon>Ecdysozoa</taxon>
        <taxon>Arthropoda</taxon>
        <taxon>Hexapoda</taxon>
        <taxon>Insecta</taxon>
        <taxon>Pterygota</taxon>
        <taxon>Neoptera</taxon>
        <taxon>Endopterygota</taxon>
        <taxon>Lepidoptera</taxon>
        <taxon>Glossata</taxon>
        <taxon>Ditrysia</taxon>
        <taxon>Papilionoidea</taxon>
        <taxon>Papilionidae</taxon>
        <taxon>Papilioninae</taxon>
        <taxon>Papilio</taxon>
    </lineage>
</organism>